<evidence type="ECO:0000313" key="2">
    <source>
        <dbReference type="Proteomes" id="UP000186777"/>
    </source>
</evidence>
<evidence type="ECO:0000313" key="1">
    <source>
        <dbReference type="EMBL" id="OLA37008.1"/>
    </source>
</evidence>
<evidence type="ECO:0008006" key="3">
    <source>
        <dbReference type="Google" id="ProtNLM"/>
    </source>
</evidence>
<dbReference type="EMBL" id="MNTG01000035">
    <property type="protein sequence ID" value="OLA37008.1"/>
    <property type="molecule type" value="Genomic_DNA"/>
</dbReference>
<dbReference type="Pfam" id="PF19570">
    <property type="entry name" value="DUF6088"/>
    <property type="match status" value="1"/>
</dbReference>
<gene>
    <name evidence="1" type="ORF">BHW43_07950</name>
</gene>
<dbReference type="AlphaFoldDB" id="A0A1Q6R3R0"/>
<dbReference type="STRING" id="626940.BHW43_07950"/>
<organism evidence="1 2">
    <name type="scientific">Phascolarctobacterium succinatutens</name>
    <dbReference type="NCBI Taxonomy" id="626940"/>
    <lineage>
        <taxon>Bacteria</taxon>
        <taxon>Bacillati</taxon>
        <taxon>Bacillota</taxon>
        <taxon>Negativicutes</taxon>
        <taxon>Acidaminococcales</taxon>
        <taxon>Acidaminococcaceae</taxon>
        <taxon>Phascolarctobacterium</taxon>
    </lineage>
</organism>
<name>A0A1Q6R3R0_9FIRM</name>
<dbReference type="Proteomes" id="UP000186777">
    <property type="component" value="Unassembled WGS sequence"/>
</dbReference>
<reference evidence="1 2" key="1">
    <citation type="journal article" date="2016" name="Nat. Biotechnol.">
        <title>Measurement of bacterial replication rates in microbial communities.</title>
        <authorList>
            <person name="Brown C.T."/>
            <person name="Olm M.R."/>
            <person name="Thomas B.C."/>
            <person name="Banfield J.F."/>
        </authorList>
    </citation>
    <scope>NUCLEOTIDE SEQUENCE [LARGE SCALE GENOMIC DNA]</scope>
    <source>
        <strain evidence="1">46_33</strain>
    </source>
</reference>
<dbReference type="InterPro" id="IPR045738">
    <property type="entry name" value="DUF6088"/>
</dbReference>
<sequence length="252" mass="28962">MLYDYLLTHYKPNEPIFIEDITLPISHTHLLQRLKSLCDTGKIKIFSKGIYYIPKKSILKNGITLSPTTVINHKYIMRSGKIIGYHTGHALANQIGLSTQVPCVTEIVTNNTATECRKETLCGQEFIIRKARCPITNNNYYILQLLDLLNDLDKFTDKPHNEVYDAIRKYLKAYHITKEKITQYIGTYPSKTAEILLNCLSNQPKVINEECTSFDSSMDPFYSEENMSHLKRLIDDVKSGKAKLTEHELIED</sequence>
<accession>A0A1Q6R3R0</accession>
<proteinExistence type="predicted"/>
<comment type="caution">
    <text evidence="1">The sequence shown here is derived from an EMBL/GenBank/DDBJ whole genome shotgun (WGS) entry which is preliminary data.</text>
</comment>
<protein>
    <recommendedName>
        <fullName evidence="3">AbiEi antitoxin C-terminal domain-containing protein</fullName>
    </recommendedName>
</protein>
<dbReference type="RefSeq" id="WP_303680137.1">
    <property type="nucleotide sequence ID" value="NZ_JAGZDY010000037.1"/>
</dbReference>